<dbReference type="AlphaFoldDB" id="A0A8H8CE31"/>
<organism evidence="2">
    <name type="scientific">Psilocybe cubensis</name>
    <name type="common">Psychedelic mushroom</name>
    <name type="synonym">Stropharia cubensis</name>
    <dbReference type="NCBI Taxonomy" id="181762"/>
    <lineage>
        <taxon>Eukaryota</taxon>
        <taxon>Fungi</taxon>
        <taxon>Dikarya</taxon>
        <taxon>Basidiomycota</taxon>
        <taxon>Agaricomycotina</taxon>
        <taxon>Agaricomycetes</taxon>
        <taxon>Agaricomycetidae</taxon>
        <taxon>Agaricales</taxon>
        <taxon>Agaricineae</taxon>
        <taxon>Strophariaceae</taxon>
        <taxon>Psilocybe</taxon>
    </lineage>
</organism>
<reference evidence="2" key="1">
    <citation type="submission" date="2021-02" db="EMBL/GenBank/DDBJ databases">
        <title>Psilocybe cubensis genome.</title>
        <authorList>
            <person name="Mckernan K.J."/>
            <person name="Crawford S."/>
            <person name="Trippe A."/>
            <person name="Kane L.T."/>
            <person name="Mclaughlin S."/>
        </authorList>
    </citation>
    <scope>NUCLEOTIDE SEQUENCE [LARGE SCALE GENOMIC DNA]</scope>
    <source>
        <strain evidence="2">MGC-MH-2018</strain>
    </source>
</reference>
<sequence length="520" mass="58015">MPRKRQYHFLFSAFPAWGHTRAFCILAARVVKETENITFTLLLSPNHLAKARAEMTAELGYEMPDDRLRVLSPCKTDSDDAFILIPLMVQTYPEAYRALSEAKPGVCAMTGKIFNAIDAPDIVFLDVYTSPQMLATRAITGQKVPIIASVPLHASCVIHLYGPERLGGNGDLSGKIEAEATRRGVTPREIGDSIFYHTEGKVIKVPGLPDMYDWEHFPQLPDAFQNTVSDVIKLAYKGLQECNSVFSLTAEDFEPVSVDALKSWILEEWDKEVFVVGPLLPSKPTTYGIESDGGGHESSEIQDFLTKTLKLHGEKSLVLISFGTLFWPSIVEYLEEVVEALIEKDFPFIISYASPFGKISDSLIDKIRLAGYGLISKWIPQKFVLDHPATGWFVTHAGQSGVLESLDSGVPMICWPFEFDQPLASAHLSENLDIAFELIEVRTGEHGIKPLMRNGRVPKRSRDAVGIEIRDILEKCRGPKGAVLRENAQNMKARLKQAWEPDGVARRDFNTFLKKYGINT</sequence>
<evidence type="ECO:0000313" key="2">
    <source>
        <dbReference type="EMBL" id="KAG5162752.1"/>
    </source>
</evidence>
<dbReference type="EMBL" id="JAFIQS010000017">
    <property type="protein sequence ID" value="KAG5162752.1"/>
    <property type="molecule type" value="Genomic_DNA"/>
</dbReference>
<dbReference type="OrthoDB" id="5835829at2759"/>
<dbReference type="Gene3D" id="3.40.50.2000">
    <property type="entry name" value="Glycogen Phosphorylase B"/>
    <property type="match status" value="2"/>
</dbReference>
<evidence type="ECO:0000256" key="1">
    <source>
        <dbReference type="ARBA" id="ARBA00022679"/>
    </source>
</evidence>
<dbReference type="CDD" id="cd03784">
    <property type="entry name" value="GT1_Gtf-like"/>
    <property type="match status" value="1"/>
</dbReference>
<dbReference type="PANTHER" id="PTHR48045:SF31">
    <property type="entry name" value="UDP-GLYCOSYLTRANSFERASE 76B1-LIKE"/>
    <property type="match status" value="1"/>
</dbReference>
<proteinExistence type="predicted"/>
<comment type="caution">
    <text evidence="2">The sequence shown here is derived from an EMBL/GenBank/DDBJ whole genome shotgun (WGS) entry which is preliminary data.</text>
</comment>
<evidence type="ECO:0008006" key="3">
    <source>
        <dbReference type="Google" id="ProtNLM"/>
    </source>
</evidence>
<dbReference type="GO" id="GO:0008194">
    <property type="term" value="F:UDP-glycosyltransferase activity"/>
    <property type="evidence" value="ECO:0007669"/>
    <property type="project" value="InterPro"/>
</dbReference>
<dbReference type="SUPFAM" id="SSF53756">
    <property type="entry name" value="UDP-Glycosyltransferase/glycogen phosphorylase"/>
    <property type="match status" value="1"/>
</dbReference>
<keyword evidence="1" id="KW-0808">Transferase</keyword>
<name>A0A8H8CE31_PSICU</name>
<dbReference type="PANTHER" id="PTHR48045">
    <property type="entry name" value="UDP-GLYCOSYLTRANSFERASE 72B1"/>
    <property type="match status" value="1"/>
</dbReference>
<protein>
    <recommendedName>
        <fullName evidence="3">UDP-Glycosyltransferase/glycogen phosphorylase</fullName>
    </recommendedName>
</protein>
<dbReference type="InterPro" id="IPR002213">
    <property type="entry name" value="UDP_glucos_trans"/>
</dbReference>
<accession>A0A8H8CE31</accession>
<dbReference type="Pfam" id="PF00201">
    <property type="entry name" value="UDPGT"/>
    <property type="match status" value="1"/>
</dbReference>
<gene>
    <name evidence="2" type="ORF">JR316_012136</name>
</gene>